<protein>
    <submittedName>
        <fullName evidence="2">Uncharacterized protein</fullName>
    </submittedName>
</protein>
<sequence>MALVMRILDMGLITLSAEEVMNLSQDSMVYRKFYFEKLFRTENSLVELLTGRPTELVVTELMEDLVDSTWRIRTWPKETKRRITPKERLLACFDDEDENEELQKATIPTPGHHQMQKSITGLGTLADLTTAASKYWPQGNRGPIPEKVRYDKHLQAYPWGLPAFKLTLVLKEARREEIYFNVDMREYLRDLEVWYFEQNKKTKKSQLDLDLQKWPGAGYLVDTLKSFLETREDSDIEMK</sequence>
<accession>A0ABR4LDU4</accession>
<keyword evidence="1" id="KW-0732">Signal</keyword>
<dbReference type="EMBL" id="JBFXLR010000001">
    <property type="protein sequence ID" value="KAL2861658.1"/>
    <property type="molecule type" value="Genomic_DNA"/>
</dbReference>
<feature type="signal peptide" evidence="1">
    <location>
        <begin position="1"/>
        <end position="17"/>
    </location>
</feature>
<dbReference type="RefSeq" id="XP_070905748.1">
    <property type="nucleotide sequence ID" value="XM_071043899.1"/>
</dbReference>
<dbReference type="GeneID" id="98159063"/>
<name>A0ABR4LDU4_9EURO</name>
<evidence type="ECO:0000256" key="1">
    <source>
        <dbReference type="SAM" id="SignalP"/>
    </source>
</evidence>
<gene>
    <name evidence="2" type="ORF">BJX68DRAFT_260469</name>
</gene>
<reference evidence="2 3" key="1">
    <citation type="submission" date="2024-07" db="EMBL/GenBank/DDBJ databases">
        <title>Section-level genome sequencing and comparative genomics of Aspergillus sections Usti and Cavernicolus.</title>
        <authorList>
            <consortium name="Lawrence Berkeley National Laboratory"/>
            <person name="Nybo J.L."/>
            <person name="Vesth T.C."/>
            <person name="Theobald S."/>
            <person name="Frisvad J.C."/>
            <person name="Larsen T.O."/>
            <person name="Kjaerboelling I."/>
            <person name="Rothschild-Mancinelli K."/>
            <person name="Lyhne E.K."/>
            <person name="Kogle M.E."/>
            <person name="Barry K."/>
            <person name="Clum A."/>
            <person name="Na H."/>
            <person name="Ledsgaard L."/>
            <person name="Lin J."/>
            <person name="Lipzen A."/>
            <person name="Kuo A."/>
            <person name="Riley R."/>
            <person name="Mondo S."/>
            <person name="LaButti K."/>
            <person name="Haridas S."/>
            <person name="Pangalinan J."/>
            <person name="Salamov A.A."/>
            <person name="Simmons B.A."/>
            <person name="Magnuson J.K."/>
            <person name="Chen J."/>
            <person name="Drula E."/>
            <person name="Henrissat B."/>
            <person name="Wiebenga A."/>
            <person name="Lubbers R.J."/>
            <person name="Gomes A.C."/>
            <person name="Macurrencykelacurrency M.R."/>
            <person name="Stajich J."/>
            <person name="Grigoriev I.V."/>
            <person name="Mortensen U.H."/>
            <person name="De vries R.P."/>
            <person name="Baker S.E."/>
            <person name="Andersen M.R."/>
        </authorList>
    </citation>
    <scope>NUCLEOTIDE SEQUENCE [LARGE SCALE GENOMIC DNA]</scope>
    <source>
        <strain evidence="2 3">CBS 756.74</strain>
    </source>
</reference>
<comment type="caution">
    <text evidence="2">The sequence shown here is derived from an EMBL/GenBank/DDBJ whole genome shotgun (WGS) entry which is preliminary data.</text>
</comment>
<proteinExistence type="predicted"/>
<evidence type="ECO:0000313" key="3">
    <source>
        <dbReference type="Proteomes" id="UP001610444"/>
    </source>
</evidence>
<feature type="chain" id="PRO_5045399238" evidence="1">
    <location>
        <begin position="18"/>
        <end position="239"/>
    </location>
</feature>
<organism evidence="2 3">
    <name type="scientific">Aspergillus pseudodeflectus</name>
    <dbReference type="NCBI Taxonomy" id="176178"/>
    <lineage>
        <taxon>Eukaryota</taxon>
        <taxon>Fungi</taxon>
        <taxon>Dikarya</taxon>
        <taxon>Ascomycota</taxon>
        <taxon>Pezizomycotina</taxon>
        <taxon>Eurotiomycetes</taxon>
        <taxon>Eurotiomycetidae</taxon>
        <taxon>Eurotiales</taxon>
        <taxon>Aspergillaceae</taxon>
        <taxon>Aspergillus</taxon>
        <taxon>Aspergillus subgen. Nidulantes</taxon>
    </lineage>
</organism>
<evidence type="ECO:0000313" key="2">
    <source>
        <dbReference type="EMBL" id="KAL2861658.1"/>
    </source>
</evidence>
<dbReference type="Proteomes" id="UP001610444">
    <property type="component" value="Unassembled WGS sequence"/>
</dbReference>
<keyword evidence="3" id="KW-1185">Reference proteome</keyword>